<dbReference type="GO" id="GO:0000938">
    <property type="term" value="C:GARP complex"/>
    <property type="evidence" value="ECO:0007669"/>
    <property type="project" value="InterPro"/>
</dbReference>
<evidence type="ECO:0000256" key="5">
    <source>
        <dbReference type="ARBA" id="ARBA00022753"/>
    </source>
</evidence>
<dbReference type="GO" id="GO:0010008">
    <property type="term" value="C:endosome membrane"/>
    <property type="evidence" value="ECO:0007669"/>
    <property type="project" value="UniProtKB-SubCell"/>
</dbReference>
<gene>
    <name evidence="13" type="primary">LOC100899781</name>
</gene>
<evidence type="ECO:0000259" key="10">
    <source>
        <dbReference type="Pfam" id="PF04100"/>
    </source>
</evidence>
<evidence type="ECO:0000256" key="8">
    <source>
        <dbReference type="SAM" id="Coils"/>
    </source>
</evidence>
<comment type="subcellular location">
    <subcellularLocation>
        <location evidence="2">Endosome membrane</location>
        <topology evidence="2">Peripheral membrane protein</topology>
    </subcellularLocation>
    <subcellularLocation>
        <location evidence="1">Golgi apparatus</location>
        <location evidence="1">trans-Golgi network membrane</location>
        <topology evidence="1">Peripheral membrane protein</topology>
    </subcellularLocation>
</comment>
<keyword evidence="5" id="KW-0967">Endosome</keyword>
<evidence type="ECO:0000256" key="1">
    <source>
        <dbReference type="ARBA" id="ARBA00004150"/>
    </source>
</evidence>
<dbReference type="InterPro" id="IPR039766">
    <property type="entry name" value="Vps53"/>
</dbReference>
<evidence type="ECO:0000256" key="7">
    <source>
        <dbReference type="ARBA" id="ARBA00023136"/>
    </source>
</evidence>
<dbReference type="InterPro" id="IPR038260">
    <property type="entry name" value="Vps53_C_sf"/>
</dbReference>
<feature type="coiled-coil region" evidence="8">
    <location>
        <begin position="104"/>
        <end position="131"/>
    </location>
</feature>
<organism evidence="12 13">
    <name type="scientific">Galendromus occidentalis</name>
    <name type="common">western predatory mite</name>
    <dbReference type="NCBI Taxonomy" id="34638"/>
    <lineage>
        <taxon>Eukaryota</taxon>
        <taxon>Metazoa</taxon>
        <taxon>Ecdysozoa</taxon>
        <taxon>Arthropoda</taxon>
        <taxon>Chelicerata</taxon>
        <taxon>Arachnida</taxon>
        <taxon>Acari</taxon>
        <taxon>Parasitiformes</taxon>
        <taxon>Mesostigmata</taxon>
        <taxon>Gamasina</taxon>
        <taxon>Phytoseioidea</taxon>
        <taxon>Phytoseiidae</taxon>
        <taxon>Typhlodrominae</taxon>
        <taxon>Galendromus</taxon>
    </lineage>
</organism>
<sequence>MNREDILYGTNFPPEVQNALNQVLPSTDPLDKSDFDPVTYINSIFPNEQSLANVDDVMLMLRNRIGGLDDEIRSVVRRQTAPNADGRASLKEAQTALHHLFASVKDIKEKADSSEKRVKEITRDIKQLDHAKRHLTASIKSLNQMQMLIEGADRLRELTKQREYQGLAQLLQGVITVLEDFRPFLGIPQIATLAGDVSQIRRELADQISVEFRENFGPGKTMKPNIAHACQVLNHLEPQVRRDLIEWLVNEQLSEYRVLFNQDQEMAWLDHIDKRYAWIKKHLLYFEETMGSVFPPEWEMAERVAVKACETTRKQLADIMAQRASQIDAGLLVNAMTKTSAFEVLLSRRFTGLTLCGRNSPGNPFDVSEEQAVETKSASDASKGAKSTNIPDNPFNGLISSCFEPHINVYMETRSKELSQMMDKFAKEAEQMLPPKVDGSPASTLPSCADLFMFFKKCLVQCTQMPACQGQGLVSLSTTFRKYLREYANRVLQGALPKNGLSSGALGITVPSMSSRPLLANLQTLVEQSGMGYVMATRFTPGEICQVCAVLTTAEYCLETVQQLETKLKEKVASPKLQEEISFSAELDLFHLVVNQSIQLLVADLEAACEPAFGSMLKVNWASLEAVGDQSPFVNAIASHLSQNISLLRDSLANSRKYLTQFCVKFSSGFISKFIHQMLRCRPVSPVGAEQLLLDTHALKTILLELPTLGAEANLRKAPASYTKIVIKVKSLDEESKKAYSPTLLQGFTKAEIILKVVMSPIEPHESFITNLLRSLPETDLNEFQRILEMKNIKRQDQSVLIERFKMKAGPQAMICTASTEEKSGGLFSVLNQESGRIMRLEKLLKKKF</sequence>
<dbReference type="InterPro" id="IPR031745">
    <property type="entry name" value="Vps53_C"/>
</dbReference>
<evidence type="ECO:0000313" key="12">
    <source>
        <dbReference type="Proteomes" id="UP000694867"/>
    </source>
</evidence>
<dbReference type="GeneID" id="100899781"/>
<dbReference type="AlphaFoldDB" id="A0AAJ7SEH0"/>
<feature type="compositionally biased region" description="Low complexity" evidence="9">
    <location>
        <begin position="376"/>
        <end position="387"/>
    </location>
</feature>
<evidence type="ECO:0000256" key="3">
    <source>
        <dbReference type="ARBA" id="ARBA00008628"/>
    </source>
</evidence>
<dbReference type="PANTHER" id="PTHR12820">
    <property type="entry name" value="VACUOLAR SORTING PROTEIN 53"/>
    <property type="match status" value="1"/>
</dbReference>
<comment type="similarity">
    <text evidence="3">Belongs to the VPS53 family.</text>
</comment>
<keyword evidence="12" id="KW-1185">Reference proteome</keyword>
<dbReference type="GO" id="GO:0005829">
    <property type="term" value="C:cytosol"/>
    <property type="evidence" value="ECO:0007669"/>
    <property type="project" value="GOC"/>
</dbReference>
<dbReference type="Pfam" id="PF04100">
    <property type="entry name" value="Vps53_N"/>
    <property type="match status" value="1"/>
</dbReference>
<dbReference type="Pfam" id="PF16854">
    <property type="entry name" value="VPS53_C"/>
    <property type="match status" value="1"/>
</dbReference>
<dbReference type="CTD" id="55275"/>
<proteinExistence type="inferred from homology"/>
<keyword evidence="7" id="KW-0472">Membrane</keyword>
<evidence type="ECO:0000313" key="13">
    <source>
        <dbReference type="RefSeq" id="XP_028966581.1"/>
    </source>
</evidence>
<keyword evidence="8" id="KW-0175">Coiled coil</keyword>
<dbReference type="KEGG" id="goe:100899781"/>
<evidence type="ECO:0000256" key="2">
    <source>
        <dbReference type="ARBA" id="ARBA00004481"/>
    </source>
</evidence>
<feature type="domain" description="Vps53 C-terminal" evidence="11">
    <location>
        <begin position="690"/>
        <end position="793"/>
    </location>
</feature>
<reference evidence="13" key="1">
    <citation type="submission" date="2025-08" db="UniProtKB">
        <authorList>
            <consortium name="RefSeq"/>
        </authorList>
    </citation>
    <scope>IDENTIFICATION</scope>
</reference>
<evidence type="ECO:0000256" key="6">
    <source>
        <dbReference type="ARBA" id="ARBA00023034"/>
    </source>
</evidence>
<dbReference type="GO" id="GO:0042147">
    <property type="term" value="P:retrograde transport, endosome to Golgi"/>
    <property type="evidence" value="ECO:0007669"/>
    <property type="project" value="InterPro"/>
</dbReference>
<accession>A0AAJ7SEH0</accession>
<dbReference type="PANTHER" id="PTHR12820:SF0">
    <property type="entry name" value="VACUOLAR PROTEIN SORTING-ASSOCIATED PROTEIN 53 HOMOLOG"/>
    <property type="match status" value="1"/>
</dbReference>
<dbReference type="InterPro" id="IPR007234">
    <property type="entry name" value="Vps53_N"/>
</dbReference>
<name>A0AAJ7SEH0_9ACAR</name>
<dbReference type="Gene3D" id="1.10.357.110">
    <property type="entry name" value="Vacuolar protein sorting-associated protein 53, C-terminus"/>
    <property type="match status" value="1"/>
</dbReference>
<feature type="domain" description="Vps53 N-terminal" evidence="10">
    <location>
        <begin position="34"/>
        <end position="429"/>
    </location>
</feature>
<evidence type="ECO:0000259" key="11">
    <source>
        <dbReference type="Pfam" id="PF16854"/>
    </source>
</evidence>
<keyword evidence="6" id="KW-0333">Golgi apparatus</keyword>
<evidence type="ECO:0000256" key="4">
    <source>
        <dbReference type="ARBA" id="ARBA00014103"/>
    </source>
</evidence>
<protein>
    <recommendedName>
        <fullName evidence="4">Vacuolar protein sorting-associated protein 53 homolog</fullName>
    </recommendedName>
</protein>
<dbReference type="RefSeq" id="XP_028966581.1">
    <property type="nucleotide sequence ID" value="XM_029110748.1"/>
</dbReference>
<evidence type="ECO:0000256" key="9">
    <source>
        <dbReference type="SAM" id="MobiDB-lite"/>
    </source>
</evidence>
<feature type="region of interest" description="Disordered" evidence="9">
    <location>
        <begin position="364"/>
        <end position="389"/>
    </location>
</feature>
<dbReference type="Proteomes" id="UP000694867">
    <property type="component" value="Unplaced"/>
</dbReference>